<dbReference type="GO" id="GO:0006355">
    <property type="term" value="P:regulation of DNA-templated transcription"/>
    <property type="evidence" value="ECO:0007669"/>
    <property type="project" value="UniProtKB-ARBA"/>
</dbReference>
<dbReference type="AlphaFoldDB" id="A0A1M7Z1J1"/>
<dbReference type="InterPro" id="IPR000485">
    <property type="entry name" value="AsnC-type_HTH_dom"/>
</dbReference>
<dbReference type="GO" id="GO:0043565">
    <property type="term" value="F:sequence-specific DNA binding"/>
    <property type="evidence" value="ECO:0007669"/>
    <property type="project" value="InterPro"/>
</dbReference>
<name>A0A1M7Z1J1_9VIBR</name>
<dbReference type="SUPFAM" id="SSF46785">
    <property type="entry name" value="Winged helix' DNA-binding domain"/>
    <property type="match status" value="1"/>
</dbReference>
<proteinExistence type="predicted"/>
<evidence type="ECO:0000256" key="2">
    <source>
        <dbReference type="ARBA" id="ARBA00023125"/>
    </source>
</evidence>
<dbReference type="CDD" id="cd00090">
    <property type="entry name" value="HTH_ARSR"/>
    <property type="match status" value="1"/>
</dbReference>
<keyword evidence="1" id="KW-0805">Transcription regulation</keyword>
<keyword evidence="2" id="KW-0238">DNA-binding</keyword>
<dbReference type="RefSeq" id="WP_073586112.1">
    <property type="nucleotide sequence ID" value="NZ_AP024898.1"/>
</dbReference>
<dbReference type="InterPro" id="IPR011991">
    <property type="entry name" value="ArsR-like_HTH"/>
</dbReference>
<dbReference type="SMART" id="SM00344">
    <property type="entry name" value="HTH_ASNC"/>
    <property type="match status" value="1"/>
</dbReference>
<accession>A0A1M7Z1J1</accession>
<dbReference type="EMBL" id="FRFG01000073">
    <property type="protein sequence ID" value="SHO58672.1"/>
    <property type="molecule type" value="Genomic_DNA"/>
</dbReference>
<keyword evidence="3" id="KW-0804">Transcription</keyword>
<dbReference type="OrthoDB" id="166264at2"/>
<dbReference type="Gene3D" id="3.30.70.920">
    <property type="match status" value="1"/>
</dbReference>
<dbReference type="PRINTS" id="PR00033">
    <property type="entry name" value="HTHASNC"/>
</dbReference>
<evidence type="ECO:0000313" key="5">
    <source>
        <dbReference type="EMBL" id="SHO58672.1"/>
    </source>
</evidence>
<protein>
    <submittedName>
        <fullName evidence="5">Leucine-responsive regulatory protein</fullName>
    </submittedName>
</protein>
<reference evidence="6" key="1">
    <citation type="submission" date="2016-12" db="EMBL/GenBank/DDBJ databases">
        <authorList>
            <person name="Rodrigo-Torres L."/>
            <person name="Arahal R.D."/>
            <person name="Lucena T."/>
        </authorList>
    </citation>
    <scope>NUCLEOTIDE SEQUENCE [LARGE SCALE GENOMIC DNA]</scope>
</reference>
<organism evidence="5 6">
    <name type="scientific">Vibrio quintilis</name>
    <dbReference type="NCBI Taxonomy" id="1117707"/>
    <lineage>
        <taxon>Bacteria</taxon>
        <taxon>Pseudomonadati</taxon>
        <taxon>Pseudomonadota</taxon>
        <taxon>Gammaproteobacteria</taxon>
        <taxon>Vibrionales</taxon>
        <taxon>Vibrionaceae</taxon>
        <taxon>Vibrio</taxon>
    </lineage>
</organism>
<sequence>MTLNKTDGKILMLLQQDARMTNQVLADKVGISASPCWRKVRRLENDQVIQGYRAVIDRKKIGLNVMVFTRVMLDKHSESDLKQFEEEVSTSGEIILCYSIGVGEFLLQVLVANLDAYDEFTMKTIRRLPFIREMQSMYVLKEVKPAGIFPVL</sequence>
<dbReference type="PANTHER" id="PTHR30154">
    <property type="entry name" value="LEUCINE-RESPONSIVE REGULATORY PROTEIN"/>
    <property type="match status" value="1"/>
</dbReference>
<dbReference type="InterPro" id="IPR036390">
    <property type="entry name" value="WH_DNA-bd_sf"/>
</dbReference>
<dbReference type="PANTHER" id="PTHR30154:SF34">
    <property type="entry name" value="TRANSCRIPTIONAL REGULATOR AZLB"/>
    <property type="match status" value="1"/>
</dbReference>
<gene>
    <name evidence="5" type="primary">lrp_8</name>
    <name evidence="5" type="ORF">VQ7734_04444</name>
</gene>
<keyword evidence="6" id="KW-1185">Reference proteome</keyword>
<evidence type="ECO:0000256" key="1">
    <source>
        <dbReference type="ARBA" id="ARBA00023015"/>
    </source>
</evidence>
<dbReference type="InterPro" id="IPR019888">
    <property type="entry name" value="Tscrpt_reg_AsnC-like"/>
</dbReference>
<dbReference type="GO" id="GO:0005829">
    <property type="term" value="C:cytosol"/>
    <property type="evidence" value="ECO:0007669"/>
    <property type="project" value="TreeGrafter"/>
</dbReference>
<dbReference type="SUPFAM" id="SSF54909">
    <property type="entry name" value="Dimeric alpha+beta barrel"/>
    <property type="match status" value="1"/>
</dbReference>
<dbReference type="GO" id="GO:0043200">
    <property type="term" value="P:response to amino acid"/>
    <property type="evidence" value="ECO:0007669"/>
    <property type="project" value="TreeGrafter"/>
</dbReference>
<evidence type="ECO:0000256" key="3">
    <source>
        <dbReference type="ARBA" id="ARBA00023163"/>
    </source>
</evidence>
<dbReference type="Gene3D" id="1.10.10.10">
    <property type="entry name" value="Winged helix-like DNA-binding domain superfamily/Winged helix DNA-binding domain"/>
    <property type="match status" value="1"/>
</dbReference>
<evidence type="ECO:0000259" key="4">
    <source>
        <dbReference type="PROSITE" id="PS50956"/>
    </source>
</evidence>
<dbReference type="Pfam" id="PF13412">
    <property type="entry name" value="HTH_24"/>
    <property type="match status" value="1"/>
</dbReference>
<feature type="domain" description="HTH asnC-type" evidence="4">
    <location>
        <begin position="3"/>
        <end position="64"/>
    </location>
</feature>
<dbReference type="PROSITE" id="PS50956">
    <property type="entry name" value="HTH_ASNC_2"/>
    <property type="match status" value="1"/>
</dbReference>
<dbReference type="InterPro" id="IPR019887">
    <property type="entry name" value="Tscrpt_reg_AsnC/Lrp_C"/>
</dbReference>
<evidence type="ECO:0000313" key="6">
    <source>
        <dbReference type="Proteomes" id="UP000184600"/>
    </source>
</evidence>
<dbReference type="STRING" id="1117707.VQ7734_04444"/>
<dbReference type="InterPro" id="IPR036388">
    <property type="entry name" value="WH-like_DNA-bd_sf"/>
</dbReference>
<dbReference type="Pfam" id="PF01037">
    <property type="entry name" value="AsnC_trans_reg"/>
    <property type="match status" value="1"/>
</dbReference>
<dbReference type="InterPro" id="IPR011008">
    <property type="entry name" value="Dimeric_a/b-barrel"/>
</dbReference>
<dbReference type="Proteomes" id="UP000184600">
    <property type="component" value="Unassembled WGS sequence"/>
</dbReference>